<evidence type="ECO:0000313" key="4">
    <source>
        <dbReference type="Proteomes" id="UP000321412"/>
    </source>
</evidence>
<organism evidence="3 4">
    <name type="scientific">Lujinxingia vulgaris</name>
    <dbReference type="NCBI Taxonomy" id="2600176"/>
    <lineage>
        <taxon>Bacteria</taxon>
        <taxon>Deltaproteobacteria</taxon>
        <taxon>Bradymonadales</taxon>
        <taxon>Lujinxingiaceae</taxon>
        <taxon>Lujinxingia</taxon>
    </lineage>
</organism>
<comment type="caution">
    <text evidence="3">The sequence shown here is derived from an EMBL/GenBank/DDBJ whole genome shotgun (WGS) entry which is preliminary data.</text>
</comment>
<dbReference type="OrthoDB" id="9816400at2"/>
<feature type="signal peptide" evidence="2">
    <location>
        <begin position="1"/>
        <end position="19"/>
    </location>
</feature>
<evidence type="ECO:0000256" key="1">
    <source>
        <dbReference type="SAM" id="MobiDB-lite"/>
    </source>
</evidence>
<dbReference type="Proteomes" id="UP000321412">
    <property type="component" value="Unassembled WGS sequence"/>
</dbReference>
<keyword evidence="4" id="KW-1185">Reference proteome</keyword>
<evidence type="ECO:0000256" key="2">
    <source>
        <dbReference type="SAM" id="SignalP"/>
    </source>
</evidence>
<sequence>MNRSPAAHFALLTLLAGLAACGPAPLPPSPDTDWNLDEPTPPAEPAAPTCLPQAEASSLQPPPEFTGSLPDCQVPALPVDNFPAVTCDEHSLTLINIFGTTTWHFADPQGSRIVLIEFQDALASDDVTVARTWTFDDRERLIHESQVLTRFVGPPQITELTHSYEDDRLISIELLNDNALTRTLFDYDDEGRLTRATRTFPDDSHESASWIYHAGRPVELIRERNDEALLHMRWNFSPEGHLQAMHVDADIDATAPALLDSYAAHPDWPHLMGLPSNDGAWSPLPHSDEQCSPVPTALTHGYPAADVVYMLLGPAPQLDLFHVSTAYQGYGLFLRFGLDYWVGHDGAGFAWPAAFQPGDHWQTSRHFDTSGHMVREDILRLNEGQLIERAERRRELRDGRILSDRLERTLTADAHAIPTRTLNFDYHADGRLSARTLTSPDGTILQRAVWHLENNRLTEHHVDSQLHQPHPTDAPYRLDDTTEATPTGRFTLTTTEHHYWLGHTSPPQEFTRPAQTP</sequence>
<name>A0A5C6X2Z1_9DELT</name>
<protein>
    <recommendedName>
        <fullName evidence="5">YD repeat-containing protein</fullName>
    </recommendedName>
</protein>
<proteinExistence type="predicted"/>
<dbReference type="PROSITE" id="PS51257">
    <property type="entry name" value="PROKAR_LIPOPROTEIN"/>
    <property type="match status" value="1"/>
</dbReference>
<dbReference type="EMBL" id="VOSM01000006">
    <property type="protein sequence ID" value="TXD36124.1"/>
    <property type="molecule type" value="Genomic_DNA"/>
</dbReference>
<dbReference type="RefSeq" id="WP_146981960.1">
    <property type="nucleotide sequence ID" value="NZ_VOSM01000006.1"/>
</dbReference>
<feature type="chain" id="PRO_5022858675" description="YD repeat-containing protein" evidence="2">
    <location>
        <begin position="20"/>
        <end position="517"/>
    </location>
</feature>
<evidence type="ECO:0000313" key="3">
    <source>
        <dbReference type="EMBL" id="TXD36124.1"/>
    </source>
</evidence>
<evidence type="ECO:0008006" key="5">
    <source>
        <dbReference type="Google" id="ProtNLM"/>
    </source>
</evidence>
<gene>
    <name evidence="3" type="ORF">FRC98_13455</name>
</gene>
<dbReference type="AlphaFoldDB" id="A0A5C6X2Z1"/>
<reference evidence="3 4" key="1">
    <citation type="submission" date="2019-08" db="EMBL/GenBank/DDBJ databases">
        <title>Bradymonadales sp. TMQ4.</title>
        <authorList>
            <person name="Liang Q."/>
        </authorList>
    </citation>
    <scope>NUCLEOTIDE SEQUENCE [LARGE SCALE GENOMIC DNA]</scope>
    <source>
        <strain evidence="3 4">TMQ4</strain>
    </source>
</reference>
<keyword evidence="2" id="KW-0732">Signal</keyword>
<feature type="region of interest" description="Disordered" evidence="1">
    <location>
        <begin position="460"/>
        <end position="487"/>
    </location>
</feature>
<feature type="region of interest" description="Disordered" evidence="1">
    <location>
        <begin position="26"/>
        <end position="69"/>
    </location>
</feature>
<accession>A0A5C6X2Z1</accession>